<dbReference type="EMBL" id="WRXO01000003">
    <property type="protein sequence ID" value="MVT41574.1"/>
    <property type="molecule type" value="Genomic_DNA"/>
</dbReference>
<dbReference type="GO" id="GO:0005886">
    <property type="term" value="C:plasma membrane"/>
    <property type="evidence" value="ECO:0007669"/>
    <property type="project" value="UniProtKB-SubCell"/>
</dbReference>
<dbReference type="Pfam" id="PF09594">
    <property type="entry name" value="GT87"/>
    <property type="match status" value="1"/>
</dbReference>
<feature type="transmembrane region" description="Helical" evidence="8">
    <location>
        <begin position="262"/>
        <end position="279"/>
    </location>
</feature>
<keyword evidence="10" id="KW-1185">Reference proteome</keyword>
<evidence type="ECO:0000256" key="6">
    <source>
        <dbReference type="ARBA" id="ARBA00023136"/>
    </source>
</evidence>
<evidence type="ECO:0000256" key="7">
    <source>
        <dbReference type="ARBA" id="ARBA00024033"/>
    </source>
</evidence>
<evidence type="ECO:0000256" key="3">
    <source>
        <dbReference type="ARBA" id="ARBA00022679"/>
    </source>
</evidence>
<sequence>MASLSMQENFAKKLSFPTRYIFIFFVLLAAVIGVVSWSTSQGSGQYTHYNNYVIFKHSFFHLIHYQDLYQLFPAENYDLYKYSPSFALWMSAFAWMPDLPGLIFFNLLNIIVLILAIRTLPLDRKRLNLLLLFIAIETLISLTSSQTNVLIAGLLILGWHFMEKDNPWLATLMIVLTFYIKIFGIAGLLICLMYPSRWKAAMATIVWLVVLGLMPLIVVSPAQLLFLYKSWGTLLGQDHGVSVGVSLYGWWHTWFGFEMNKQIFVLIGALLLCVPLVRYSNWAQPAFRLFILSSILIWVVIFNHKGESPTYILAMVGIAIWYFSQEQQSRLNTILILLALVFTSFSSTDIIFPYKLAVAYVEPYSVKAVFCSVIWVKMIIDLTLYKIASEEGYLDTGSLRVAN</sequence>
<dbReference type="AlphaFoldDB" id="A0A6N8J9B5"/>
<feature type="transmembrane region" description="Helical" evidence="8">
    <location>
        <begin position="308"/>
        <end position="324"/>
    </location>
</feature>
<comment type="subcellular location">
    <subcellularLocation>
        <location evidence="1">Cell membrane</location>
        <topology evidence="1">Multi-pass membrane protein</topology>
    </subcellularLocation>
</comment>
<feature type="transmembrane region" description="Helical" evidence="8">
    <location>
        <begin position="99"/>
        <end position="117"/>
    </location>
</feature>
<feature type="transmembrane region" description="Helical" evidence="8">
    <location>
        <begin position="205"/>
        <end position="228"/>
    </location>
</feature>
<evidence type="ECO:0000256" key="5">
    <source>
        <dbReference type="ARBA" id="ARBA00022989"/>
    </source>
</evidence>
<feature type="transmembrane region" description="Helical" evidence="8">
    <location>
        <begin position="168"/>
        <end position="193"/>
    </location>
</feature>
<feature type="transmembrane region" description="Helical" evidence="8">
    <location>
        <begin position="364"/>
        <end position="384"/>
    </location>
</feature>
<keyword evidence="2" id="KW-1003">Cell membrane</keyword>
<dbReference type="Proteomes" id="UP000468388">
    <property type="component" value="Unassembled WGS sequence"/>
</dbReference>
<feature type="transmembrane region" description="Helical" evidence="8">
    <location>
        <begin position="20"/>
        <end position="39"/>
    </location>
</feature>
<keyword evidence="3" id="KW-0808">Transferase</keyword>
<gene>
    <name evidence="9" type="ORF">GO495_13350</name>
</gene>
<feature type="transmembrane region" description="Helical" evidence="8">
    <location>
        <begin position="286"/>
        <end position="302"/>
    </location>
</feature>
<evidence type="ECO:0000256" key="8">
    <source>
        <dbReference type="SAM" id="Phobius"/>
    </source>
</evidence>
<reference evidence="9 10" key="1">
    <citation type="submission" date="2019-12" db="EMBL/GenBank/DDBJ databases">
        <title>The draft genomic sequence of strain Chitinophaga oryziterrae JCM 16595.</title>
        <authorList>
            <person name="Zhang X."/>
        </authorList>
    </citation>
    <scope>NUCLEOTIDE SEQUENCE [LARGE SCALE GENOMIC DNA]</scope>
    <source>
        <strain evidence="9 10">JCM 16595</strain>
    </source>
</reference>
<keyword evidence="6 8" id="KW-0472">Membrane</keyword>
<dbReference type="InterPro" id="IPR018584">
    <property type="entry name" value="GT87"/>
</dbReference>
<accession>A0A6N8J9B5</accession>
<keyword evidence="5 8" id="KW-1133">Transmembrane helix</keyword>
<protein>
    <submittedName>
        <fullName evidence="9">DUF2029 domain-containing protein</fullName>
    </submittedName>
</protein>
<evidence type="ECO:0000256" key="2">
    <source>
        <dbReference type="ARBA" id="ARBA00022475"/>
    </source>
</evidence>
<evidence type="ECO:0000313" key="9">
    <source>
        <dbReference type="EMBL" id="MVT41574.1"/>
    </source>
</evidence>
<evidence type="ECO:0000313" key="10">
    <source>
        <dbReference type="Proteomes" id="UP000468388"/>
    </source>
</evidence>
<keyword evidence="4 8" id="KW-0812">Transmembrane</keyword>
<organism evidence="9 10">
    <name type="scientific">Chitinophaga oryziterrae</name>
    <dbReference type="NCBI Taxonomy" id="1031224"/>
    <lineage>
        <taxon>Bacteria</taxon>
        <taxon>Pseudomonadati</taxon>
        <taxon>Bacteroidota</taxon>
        <taxon>Chitinophagia</taxon>
        <taxon>Chitinophagales</taxon>
        <taxon>Chitinophagaceae</taxon>
        <taxon>Chitinophaga</taxon>
    </lineage>
</organism>
<feature type="transmembrane region" description="Helical" evidence="8">
    <location>
        <begin position="129"/>
        <end position="162"/>
    </location>
</feature>
<evidence type="ECO:0000256" key="1">
    <source>
        <dbReference type="ARBA" id="ARBA00004651"/>
    </source>
</evidence>
<proteinExistence type="inferred from homology"/>
<comment type="similarity">
    <text evidence="7">Belongs to the glycosyltransferase 87 family.</text>
</comment>
<name>A0A6N8J9B5_9BACT</name>
<comment type="caution">
    <text evidence="9">The sequence shown here is derived from an EMBL/GenBank/DDBJ whole genome shotgun (WGS) entry which is preliminary data.</text>
</comment>
<feature type="transmembrane region" description="Helical" evidence="8">
    <location>
        <begin position="331"/>
        <end position="352"/>
    </location>
</feature>
<evidence type="ECO:0000256" key="4">
    <source>
        <dbReference type="ARBA" id="ARBA00022692"/>
    </source>
</evidence>
<dbReference type="GO" id="GO:0016758">
    <property type="term" value="F:hexosyltransferase activity"/>
    <property type="evidence" value="ECO:0007669"/>
    <property type="project" value="InterPro"/>
</dbReference>